<comment type="similarity">
    <text evidence="1 2">Belongs to the metallophosphoesterase superfamily. YfcE family.</text>
</comment>
<feature type="domain" description="Calcineurin-like phosphoesterase" evidence="3">
    <location>
        <begin position="23"/>
        <end position="155"/>
    </location>
</feature>
<dbReference type="InterPro" id="IPR024654">
    <property type="entry name" value="Calcineurin-like_PHP_lpxH"/>
</dbReference>
<reference evidence="5" key="1">
    <citation type="submission" date="2016-01" db="EMBL/GenBank/DDBJ databases">
        <authorList>
            <person name="Mitreva M."/>
            <person name="Pepin K.H."/>
            <person name="Mihindukulasuriya K.A."/>
            <person name="Fulton R."/>
            <person name="Fronick C."/>
            <person name="O'Laughlin M."/>
            <person name="Miner T."/>
            <person name="Herter B."/>
            <person name="Rosa B.A."/>
            <person name="Cordes M."/>
            <person name="Tomlinson C."/>
            <person name="Wollam A."/>
            <person name="Palsikar V.B."/>
            <person name="Mardis E.R."/>
            <person name="Wilson R.K."/>
        </authorList>
    </citation>
    <scope>NUCLEOTIDE SEQUENCE [LARGE SCALE GENOMIC DNA]</scope>
    <source>
        <strain evidence="5">KA00185</strain>
    </source>
</reference>
<dbReference type="STRING" id="157687.HMPREF3180_02315"/>
<organism evidence="4 5">
    <name type="scientific">Leptotrichia wadei</name>
    <dbReference type="NCBI Taxonomy" id="157687"/>
    <lineage>
        <taxon>Bacteria</taxon>
        <taxon>Fusobacteriati</taxon>
        <taxon>Fusobacteriota</taxon>
        <taxon>Fusobacteriia</taxon>
        <taxon>Fusobacteriales</taxon>
        <taxon>Leptotrichiaceae</taxon>
        <taxon>Leptotrichia</taxon>
    </lineage>
</organism>
<dbReference type="Pfam" id="PF12850">
    <property type="entry name" value="Metallophos_2"/>
    <property type="match status" value="1"/>
</dbReference>
<dbReference type="PANTHER" id="PTHR11124">
    <property type="entry name" value="VACUOLAR SORTING PROTEIN VPS29"/>
    <property type="match status" value="1"/>
</dbReference>
<dbReference type="AlphaFoldDB" id="A0A133ZVM3"/>
<keyword evidence="5" id="KW-1185">Reference proteome</keyword>
<evidence type="ECO:0000313" key="5">
    <source>
        <dbReference type="Proteomes" id="UP000070483"/>
    </source>
</evidence>
<gene>
    <name evidence="4" type="ORF">HMPREF3180_02315</name>
</gene>
<dbReference type="NCBIfam" id="TIGR00040">
    <property type="entry name" value="yfcE"/>
    <property type="match status" value="1"/>
</dbReference>
<dbReference type="PATRIC" id="fig|157687.3.peg.2321"/>
<sequence length="172" mass="20258">MKEFEYVKNFWAKKRKMERGDLMKVLICSDSHKRLDYFQQVMELENPEIVIFAGDHSTDAIDMSLVYRDVLFAIVKGNTDMDDFETRDTRIFDLMGKKVFLTHGHLYSVKQSLEELEKKAHLEKAEICVFGHTHKEYFAEKNGIIFVNPGALQDKKYVLYYGGKRFEQKTLK</sequence>
<protein>
    <recommendedName>
        <fullName evidence="2">Phosphoesterase</fullName>
        <ecNumber evidence="2">3.1.4.-</ecNumber>
    </recommendedName>
</protein>
<comment type="cofactor">
    <cofactor evidence="2">
        <name>a divalent metal cation</name>
        <dbReference type="ChEBI" id="CHEBI:60240"/>
    </cofactor>
</comment>
<dbReference type="GO" id="GO:0016787">
    <property type="term" value="F:hydrolase activity"/>
    <property type="evidence" value="ECO:0007669"/>
    <property type="project" value="UniProtKB-UniRule"/>
</dbReference>
<evidence type="ECO:0000313" key="4">
    <source>
        <dbReference type="EMBL" id="KXB59492.1"/>
    </source>
</evidence>
<dbReference type="Proteomes" id="UP000070483">
    <property type="component" value="Unassembled WGS sequence"/>
</dbReference>
<dbReference type="EC" id="3.1.4.-" evidence="2"/>
<dbReference type="SUPFAM" id="SSF56300">
    <property type="entry name" value="Metallo-dependent phosphatases"/>
    <property type="match status" value="1"/>
</dbReference>
<name>A0A133ZVM3_9FUSO</name>
<dbReference type="EMBL" id="LSDD01000172">
    <property type="protein sequence ID" value="KXB59492.1"/>
    <property type="molecule type" value="Genomic_DNA"/>
</dbReference>
<dbReference type="InterPro" id="IPR000979">
    <property type="entry name" value="Phosphodiesterase_MJ0936/Vps29"/>
</dbReference>
<evidence type="ECO:0000256" key="2">
    <source>
        <dbReference type="RuleBase" id="RU362039"/>
    </source>
</evidence>
<comment type="caution">
    <text evidence="4">The sequence shown here is derived from an EMBL/GenBank/DDBJ whole genome shotgun (WGS) entry which is preliminary data.</text>
</comment>
<proteinExistence type="inferred from homology"/>
<keyword evidence="2" id="KW-0479">Metal-binding</keyword>
<dbReference type="Gene3D" id="3.60.21.10">
    <property type="match status" value="1"/>
</dbReference>
<evidence type="ECO:0000256" key="1">
    <source>
        <dbReference type="ARBA" id="ARBA00008950"/>
    </source>
</evidence>
<dbReference type="GO" id="GO:0046872">
    <property type="term" value="F:metal ion binding"/>
    <property type="evidence" value="ECO:0007669"/>
    <property type="project" value="UniProtKB-KW"/>
</dbReference>
<evidence type="ECO:0000259" key="3">
    <source>
        <dbReference type="Pfam" id="PF12850"/>
    </source>
</evidence>
<dbReference type="InterPro" id="IPR029052">
    <property type="entry name" value="Metallo-depent_PP-like"/>
</dbReference>
<accession>A0A133ZVM3</accession>